<dbReference type="AlphaFoldDB" id="A0A7R9MS10"/>
<dbReference type="Pfam" id="PF00566">
    <property type="entry name" value="RabGAP-TBC"/>
    <property type="match status" value="1"/>
</dbReference>
<feature type="region of interest" description="Disordered" evidence="2">
    <location>
        <begin position="1"/>
        <end position="99"/>
    </location>
</feature>
<dbReference type="Gene3D" id="1.10.8.270">
    <property type="entry name" value="putative rabgap domain of human tbc1 domain family member 14 like domains"/>
    <property type="match status" value="1"/>
</dbReference>
<evidence type="ECO:0000256" key="1">
    <source>
        <dbReference type="ARBA" id="ARBA00022468"/>
    </source>
</evidence>
<dbReference type="Proteomes" id="UP000728032">
    <property type="component" value="Unassembled WGS sequence"/>
</dbReference>
<dbReference type="EMBL" id="OC958494">
    <property type="protein sequence ID" value="CAD7665142.1"/>
    <property type="molecule type" value="Genomic_DNA"/>
</dbReference>
<name>A0A7R9MS10_9ACAR</name>
<feature type="compositionally biased region" description="Polar residues" evidence="2">
    <location>
        <begin position="43"/>
        <end position="67"/>
    </location>
</feature>
<evidence type="ECO:0000313" key="4">
    <source>
        <dbReference type="EMBL" id="CAD7665142.1"/>
    </source>
</evidence>
<reference evidence="4" key="1">
    <citation type="submission" date="2020-11" db="EMBL/GenBank/DDBJ databases">
        <authorList>
            <person name="Tran Van P."/>
        </authorList>
    </citation>
    <scope>NUCLEOTIDE SEQUENCE</scope>
</reference>
<accession>A0A7R9MS10</accession>
<keyword evidence="5" id="KW-1185">Reference proteome</keyword>
<dbReference type="InterPro" id="IPR035969">
    <property type="entry name" value="Rab-GAP_TBC_sf"/>
</dbReference>
<gene>
    <name evidence="4" type="ORF">ONB1V03_LOCUS21700</name>
</gene>
<feature type="compositionally biased region" description="Polar residues" evidence="2">
    <location>
        <begin position="90"/>
        <end position="99"/>
    </location>
</feature>
<evidence type="ECO:0000259" key="3">
    <source>
        <dbReference type="PROSITE" id="PS50086"/>
    </source>
</evidence>
<dbReference type="PANTHER" id="PTHR22957:SF502">
    <property type="entry name" value="SMALL G PROTEIN SIGNALING MODULATOR 2-RELATED"/>
    <property type="match status" value="1"/>
</dbReference>
<feature type="non-terminal residue" evidence="4">
    <location>
        <position position="213"/>
    </location>
</feature>
<evidence type="ECO:0000313" key="5">
    <source>
        <dbReference type="Proteomes" id="UP000728032"/>
    </source>
</evidence>
<feature type="domain" description="Rab-GAP TBC" evidence="3">
    <location>
        <begin position="106"/>
        <end position="213"/>
    </location>
</feature>
<keyword evidence="1" id="KW-0343">GTPase activation</keyword>
<dbReference type="PROSITE" id="PS50086">
    <property type="entry name" value="TBC_RABGAP"/>
    <property type="match status" value="1"/>
</dbReference>
<feature type="compositionally biased region" description="Low complexity" evidence="2">
    <location>
        <begin position="11"/>
        <end position="28"/>
    </location>
</feature>
<dbReference type="PANTHER" id="PTHR22957">
    <property type="entry name" value="TBC1 DOMAIN FAMILY MEMBER GTPASE-ACTIVATING PROTEIN"/>
    <property type="match status" value="1"/>
</dbReference>
<dbReference type="EMBL" id="CAJPVJ010043669">
    <property type="protein sequence ID" value="CAG2182279.1"/>
    <property type="molecule type" value="Genomic_DNA"/>
</dbReference>
<dbReference type="SUPFAM" id="SSF47923">
    <property type="entry name" value="Ypt/Rab-GAP domain of gyp1p"/>
    <property type="match status" value="1"/>
</dbReference>
<sequence>EGDESKPSSRKSSTQTTTTDPTNKDNQPLSAARRQLQRHKPVESQSSSQNIIVTNSSIDITNTSKAEPNSEAIDANPDVDGTTHLPISGNGESNSQCVSPVSSNGGVYTNELLDLFSLNIHRIDKDVQRCDRNFWYFTNENLEKLRNVMCTYVWEHLDIGYVQGMCDLVAPLLVIYNDEVLTYSCFCELMKRMVANFPHGGAMDAHFANMRSL</sequence>
<dbReference type="GO" id="GO:0005096">
    <property type="term" value="F:GTPase activator activity"/>
    <property type="evidence" value="ECO:0007669"/>
    <property type="project" value="UniProtKB-KW"/>
</dbReference>
<protein>
    <recommendedName>
        <fullName evidence="3">Rab-GAP TBC domain-containing protein</fullName>
    </recommendedName>
</protein>
<dbReference type="FunFam" id="1.10.8.270:FF:000006">
    <property type="entry name" value="Small G protein signaling modulator 2"/>
    <property type="match status" value="1"/>
</dbReference>
<dbReference type="OrthoDB" id="10264062at2759"/>
<feature type="non-terminal residue" evidence="4">
    <location>
        <position position="1"/>
    </location>
</feature>
<proteinExistence type="predicted"/>
<evidence type="ECO:0000256" key="2">
    <source>
        <dbReference type="SAM" id="MobiDB-lite"/>
    </source>
</evidence>
<organism evidence="4">
    <name type="scientific">Oppiella nova</name>
    <dbReference type="NCBI Taxonomy" id="334625"/>
    <lineage>
        <taxon>Eukaryota</taxon>
        <taxon>Metazoa</taxon>
        <taxon>Ecdysozoa</taxon>
        <taxon>Arthropoda</taxon>
        <taxon>Chelicerata</taxon>
        <taxon>Arachnida</taxon>
        <taxon>Acari</taxon>
        <taxon>Acariformes</taxon>
        <taxon>Sarcoptiformes</taxon>
        <taxon>Oribatida</taxon>
        <taxon>Brachypylina</taxon>
        <taxon>Oppioidea</taxon>
        <taxon>Oppiidae</taxon>
        <taxon>Oppiella</taxon>
    </lineage>
</organism>
<dbReference type="InterPro" id="IPR000195">
    <property type="entry name" value="Rab-GAP-TBC_dom"/>
</dbReference>